<comment type="caution">
    <text evidence="2">The sequence shown here is derived from an EMBL/GenBank/DDBJ whole genome shotgun (WGS) entry which is preliminary data.</text>
</comment>
<evidence type="ECO:0000313" key="3">
    <source>
        <dbReference type="Proteomes" id="UP001174208"/>
    </source>
</evidence>
<organism evidence="2 3">
    <name type="scientific">Leifsonia williamsii</name>
    <dbReference type="NCBI Taxonomy" id="3035919"/>
    <lineage>
        <taxon>Bacteria</taxon>
        <taxon>Bacillati</taxon>
        <taxon>Actinomycetota</taxon>
        <taxon>Actinomycetes</taxon>
        <taxon>Micrococcales</taxon>
        <taxon>Microbacteriaceae</taxon>
        <taxon>Leifsonia</taxon>
    </lineage>
</organism>
<keyword evidence="1" id="KW-0472">Membrane</keyword>
<keyword evidence="1" id="KW-1133">Transmembrane helix</keyword>
<dbReference type="InterPro" id="IPR010640">
    <property type="entry name" value="Low_temperature_requirement_A"/>
</dbReference>
<feature type="transmembrane region" description="Helical" evidence="1">
    <location>
        <begin position="407"/>
        <end position="425"/>
    </location>
</feature>
<protein>
    <submittedName>
        <fullName evidence="2">Low temperature requirement protein A</fullName>
    </submittedName>
</protein>
<accession>A0ABT8K6Z1</accession>
<gene>
    <name evidence="2" type="ORF">P5G50_01995</name>
</gene>
<dbReference type="Pfam" id="PF06772">
    <property type="entry name" value="LtrA"/>
    <property type="match status" value="1"/>
</dbReference>
<feature type="transmembrane region" description="Helical" evidence="1">
    <location>
        <begin position="260"/>
        <end position="285"/>
    </location>
</feature>
<dbReference type="Proteomes" id="UP001174208">
    <property type="component" value="Unassembled WGS sequence"/>
</dbReference>
<evidence type="ECO:0000256" key="1">
    <source>
        <dbReference type="SAM" id="Phobius"/>
    </source>
</evidence>
<sequence>MSAPSSESAEVRSRMLEELRHRIRPMTGRDPGERGRATTPLELLYDLTYVVAFAAASDQLAEQLAHGDVWPALGAYAFAVWAVSWAWLNFTWFASAYGNDDVLFRLATIVQMVGVIVLTYGLPVSFEAAAHGESPNNLLLVIGYIVMRVPLIVLWARAARQDPRHGGIALSYVVMIAVAQVGWLLTAILPLPTGVTVVLLVALALAEMIGPVVAARRFGYSPWNAGHVAERFALLTLITIGEVIAGTTAAVGALTQEKGWTVEAVLIASSGLVMAASVWWTYFLVPSRTVLERRPQRTFAWRYAHLALFGSIAAIGAGLHLTTIALEHGGVSLLGIALALAVPLALTIVLIFLTWSVLLRAFDGTHLPLLALTLAPLVLAVVVGALVHPGEPLDLERPGDLTALSTVVGLVALGAIVEVVGHEIVGYRHTMRAWRQDGEAQGEAA</sequence>
<feature type="transmembrane region" description="Helical" evidence="1">
    <location>
        <begin position="306"/>
        <end position="326"/>
    </location>
</feature>
<proteinExistence type="predicted"/>
<evidence type="ECO:0000313" key="2">
    <source>
        <dbReference type="EMBL" id="MDN4613211.1"/>
    </source>
</evidence>
<dbReference type="PANTHER" id="PTHR36840:SF1">
    <property type="entry name" value="BLL5714 PROTEIN"/>
    <property type="match status" value="1"/>
</dbReference>
<feature type="transmembrane region" description="Helical" evidence="1">
    <location>
        <begin position="332"/>
        <end position="355"/>
    </location>
</feature>
<keyword evidence="1" id="KW-0812">Transmembrane</keyword>
<keyword evidence="3" id="KW-1185">Reference proteome</keyword>
<dbReference type="EMBL" id="JAROCF010000001">
    <property type="protein sequence ID" value="MDN4613211.1"/>
    <property type="molecule type" value="Genomic_DNA"/>
</dbReference>
<feature type="transmembrane region" description="Helical" evidence="1">
    <location>
        <begin position="168"/>
        <end position="189"/>
    </location>
</feature>
<dbReference type="RefSeq" id="WP_301210020.1">
    <property type="nucleotide sequence ID" value="NZ_JAROCF010000001.1"/>
</dbReference>
<feature type="transmembrane region" description="Helical" evidence="1">
    <location>
        <begin position="138"/>
        <end position="156"/>
    </location>
</feature>
<feature type="transmembrane region" description="Helical" evidence="1">
    <location>
        <begin position="367"/>
        <end position="387"/>
    </location>
</feature>
<feature type="transmembrane region" description="Helical" evidence="1">
    <location>
        <begin position="195"/>
        <end position="214"/>
    </location>
</feature>
<feature type="transmembrane region" description="Helical" evidence="1">
    <location>
        <begin position="102"/>
        <end position="126"/>
    </location>
</feature>
<feature type="transmembrane region" description="Helical" evidence="1">
    <location>
        <begin position="234"/>
        <end position="254"/>
    </location>
</feature>
<dbReference type="PANTHER" id="PTHR36840">
    <property type="entry name" value="BLL5714 PROTEIN"/>
    <property type="match status" value="1"/>
</dbReference>
<feature type="transmembrane region" description="Helical" evidence="1">
    <location>
        <begin position="69"/>
        <end position="90"/>
    </location>
</feature>
<name>A0ABT8K6Z1_9MICO</name>
<reference evidence="2" key="1">
    <citation type="submission" date="2023-06" db="EMBL/GenBank/DDBJ databases">
        <title>MT1 and MT2 Draft Genomes of Novel Species.</title>
        <authorList>
            <person name="Venkateswaran K."/>
        </authorList>
    </citation>
    <scope>NUCLEOTIDE SEQUENCE</scope>
    <source>
        <strain evidence="2">F6_8S_P_1B</strain>
    </source>
</reference>